<sequence length="135" mass="15698">MKKENIVFFDGVCNLCNGFINFVISRDKNGTIYYATLQSDFAKSTLKDEFIQENTSDFSTIYFYTNNTLYTKSSAVLRVFSKLSPSYAIFAKVLMIIPEFIRDGLYSFIAKNRYVFFGKKSTCRIPTENERKQFI</sequence>
<dbReference type="GO" id="GO:0015035">
    <property type="term" value="F:protein-disulfide reductase activity"/>
    <property type="evidence" value="ECO:0007669"/>
    <property type="project" value="InterPro"/>
</dbReference>
<keyword evidence="2" id="KW-1185">Reference proteome</keyword>
<dbReference type="PANTHER" id="PTHR33639:SF2">
    <property type="entry name" value="DUF393 DOMAIN-CONTAINING PROTEIN"/>
    <property type="match status" value="1"/>
</dbReference>
<protein>
    <submittedName>
        <fullName evidence="1">DUF393 domain-containing protein</fullName>
    </submittedName>
</protein>
<dbReference type="InterPro" id="IPR052927">
    <property type="entry name" value="DCC_oxidoreductase"/>
</dbReference>
<organism evidence="1 2">
    <name type="scientific">Pseudotamlana haliotis</name>
    <dbReference type="NCBI Taxonomy" id="2614804"/>
    <lineage>
        <taxon>Bacteria</taxon>
        <taxon>Pseudomonadati</taxon>
        <taxon>Bacteroidota</taxon>
        <taxon>Flavobacteriia</taxon>
        <taxon>Flavobacteriales</taxon>
        <taxon>Flavobacteriaceae</taxon>
        <taxon>Pseudotamlana</taxon>
    </lineage>
</organism>
<dbReference type="PANTHER" id="PTHR33639">
    <property type="entry name" value="THIOL-DISULFIDE OXIDOREDUCTASE DCC"/>
    <property type="match status" value="1"/>
</dbReference>
<comment type="caution">
    <text evidence="1">The sequence shown here is derived from an EMBL/GenBank/DDBJ whole genome shotgun (WGS) entry which is preliminary data.</text>
</comment>
<dbReference type="Pfam" id="PF04134">
    <property type="entry name" value="DCC1-like"/>
    <property type="match status" value="1"/>
</dbReference>
<evidence type="ECO:0000313" key="1">
    <source>
        <dbReference type="EMBL" id="KAB1071271.1"/>
    </source>
</evidence>
<dbReference type="InterPro" id="IPR007263">
    <property type="entry name" value="DCC1-like"/>
</dbReference>
<reference evidence="1 2" key="1">
    <citation type="submission" date="2019-09" db="EMBL/GenBank/DDBJ databases">
        <authorList>
            <person name="Cao W.R."/>
        </authorList>
    </citation>
    <scope>NUCLEOTIDE SEQUENCE [LARGE SCALE GENOMIC DNA]</scope>
    <source>
        <strain evidence="1 2">B1N29</strain>
    </source>
</reference>
<dbReference type="RefSeq" id="WP_150935835.1">
    <property type="nucleotide sequence ID" value="NZ_WAAT01000004.1"/>
</dbReference>
<evidence type="ECO:0000313" key="2">
    <source>
        <dbReference type="Proteomes" id="UP000441333"/>
    </source>
</evidence>
<dbReference type="AlphaFoldDB" id="A0A6N6MMW1"/>
<gene>
    <name evidence="1" type="ORF">F6U93_00640</name>
</gene>
<proteinExistence type="predicted"/>
<accession>A0A6N6MMW1</accession>
<dbReference type="Proteomes" id="UP000441333">
    <property type="component" value="Unassembled WGS sequence"/>
</dbReference>
<dbReference type="EMBL" id="WAAT01000004">
    <property type="protein sequence ID" value="KAB1071271.1"/>
    <property type="molecule type" value="Genomic_DNA"/>
</dbReference>
<name>A0A6N6MMW1_9FLAO</name>